<evidence type="ECO:0000256" key="1">
    <source>
        <dbReference type="ARBA" id="ARBA00023002"/>
    </source>
</evidence>
<evidence type="ECO:0000259" key="3">
    <source>
        <dbReference type="Pfam" id="PF02826"/>
    </source>
</evidence>
<feature type="non-terminal residue" evidence="4">
    <location>
        <position position="320"/>
    </location>
</feature>
<keyword evidence="2" id="KW-0520">NAD</keyword>
<dbReference type="SUPFAM" id="SSF52283">
    <property type="entry name" value="Formate/glycerate dehydrogenase catalytic domain-like"/>
    <property type="match status" value="1"/>
</dbReference>
<protein>
    <submittedName>
        <fullName evidence="4">Glyoxylate/hydroxypyruvate reductase A</fullName>
    </submittedName>
</protein>
<gene>
    <name evidence="4" type="ORF">X975_13765</name>
</gene>
<feature type="domain" description="D-isomer specific 2-hydroxyacid dehydrogenase NAD-binding" evidence="3">
    <location>
        <begin position="108"/>
        <end position="285"/>
    </location>
</feature>
<dbReference type="EMBL" id="KK114656">
    <property type="protein sequence ID" value="KFM63015.1"/>
    <property type="molecule type" value="Genomic_DNA"/>
</dbReference>
<dbReference type="OMA" id="VQMAEYV"/>
<accession>A0A087TD26</accession>
<evidence type="ECO:0000256" key="2">
    <source>
        <dbReference type="ARBA" id="ARBA00023027"/>
    </source>
</evidence>
<reference evidence="4 5" key="1">
    <citation type="submission" date="2013-11" db="EMBL/GenBank/DDBJ databases">
        <title>Genome sequencing of Stegodyphus mimosarum.</title>
        <authorList>
            <person name="Bechsgaard J."/>
        </authorList>
    </citation>
    <scope>NUCLEOTIDE SEQUENCE [LARGE SCALE GENOMIC DNA]</scope>
</reference>
<dbReference type="SUPFAM" id="SSF51735">
    <property type="entry name" value="NAD(P)-binding Rossmann-fold domains"/>
    <property type="match status" value="1"/>
</dbReference>
<keyword evidence="1" id="KW-0560">Oxidoreductase</keyword>
<dbReference type="PANTHER" id="PTHR43333:SF1">
    <property type="entry name" value="D-ISOMER SPECIFIC 2-HYDROXYACID DEHYDROGENASE NAD-BINDING DOMAIN-CONTAINING PROTEIN"/>
    <property type="match status" value="1"/>
</dbReference>
<dbReference type="OrthoDB" id="298012at2759"/>
<dbReference type="GO" id="GO:0016491">
    <property type="term" value="F:oxidoreductase activity"/>
    <property type="evidence" value="ECO:0007669"/>
    <property type="project" value="UniProtKB-KW"/>
</dbReference>
<name>A0A087TD26_STEMI</name>
<dbReference type="AlphaFoldDB" id="A0A087TD26"/>
<organism evidence="4 5">
    <name type="scientific">Stegodyphus mimosarum</name>
    <name type="common">African social velvet spider</name>
    <dbReference type="NCBI Taxonomy" id="407821"/>
    <lineage>
        <taxon>Eukaryota</taxon>
        <taxon>Metazoa</taxon>
        <taxon>Ecdysozoa</taxon>
        <taxon>Arthropoda</taxon>
        <taxon>Chelicerata</taxon>
        <taxon>Arachnida</taxon>
        <taxon>Araneae</taxon>
        <taxon>Araneomorphae</taxon>
        <taxon>Entelegynae</taxon>
        <taxon>Eresoidea</taxon>
        <taxon>Eresidae</taxon>
        <taxon>Stegodyphus</taxon>
    </lineage>
</organism>
<dbReference type="CDD" id="cd05300">
    <property type="entry name" value="2-Hacid_dh_1"/>
    <property type="match status" value="1"/>
</dbReference>
<dbReference type="FunFam" id="3.40.50.720:FF:000363">
    <property type="entry name" value="D-isomer specific 2-hydroxyacid dehydrogenase"/>
    <property type="match status" value="1"/>
</dbReference>
<dbReference type="InterPro" id="IPR006140">
    <property type="entry name" value="D-isomer_DH_NAD-bd"/>
</dbReference>
<keyword evidence="5" id="KW-1185">Reference proteome</keyword>
<keyword evidence="4" id="KW-0670">Pyruvate</keyword>
<dbReference type="STRING" id="407821.A0A087TD26"/>
<dbReference type="Proteomes" id="UP000054359">
    <property type="component" value="Unassembled WGS sequence"/>
</dbReference>
<evidence type="ECO:0000313" key="4">
    <source>
        <dbReference type="EMBL" id="KFM63015.1"/>
    </source>
</evidence>
<dbReference type="InterPro" id="IPR036291">
    <property type="entry name" value="NAD(P)-bd_dom_sf"/>
</dbReference>
<dbReference type="Gene3D" id="3.40.50.720">
    <property type="entry name" value="NAD(P)-binding Rossmann-like Domain"/>
    <property type="match status" value="2"/>
</dbReference>
<evidence type="ECO:0000313" key="5">
    <source>
        <dbReference type="Proteomes" id="UP000054359"/>
    </source>
</evidence>
<proteinExistence type="predicted"/>
<dbReference type="GO" id="GO:0051287">
    <property type="term" value="F:NAD binding"/>
    <property type="evidence" value="ECO:0007669"/>
    <property type="project" value="InterPro"/>
</dbReference>
<dbReference type="Pfam" id="PF02826">
    <property type="entry name" value="2-Hacid_dh_C"/>
    <property type="match status" value="1"/>
</dbReference>
<dbReference type="PANTHER" id="PTHR43333">
    <property type="entry name" value="2-HACID_DH_C DOMAIN-CONTAINING PROTEIN"/>
    <property type="match status" value="1"/>
</dbReference>
<sequence length="320" mass="36323">MASRIKPPVYVLSEIPGLIECLKNAEMAEIRPANTSDLHDIKNAEVAVCDGALLANAYKSMPNLKWVHCTWAGVDPVIKSIPEKPHFVLTRHGGEAFSRLIAEYVVCQILNCERNFKAYIIAQETETWLDSDVIRYYRSLDELNVGILGVGNMACGVAKFLKSRGTTVFGFARSLLPKRRNYDLFDKIYTNLDEMLPKCDYLCNTLPSTDLTSGMLNDAVLKKCIRKPVFINVGRGSIISEKELIRALRNDWISCAVLDVFEQEPLPQSSELWKMSQVIITPHVSAYSRPDHISDFFFKNYKRYVHGEEMENVVDWSIGY</sequence>